<name>A0A1G9LUK0_9FIRM</name>
<proteinExistence type="inferred from homology"/>
<organism evidence="5 6">
    <name type="scientific">Dendrosporobacter quercicolus</name>
    <dbReference type="NCBI Taxonomy" id="146817"/>
    <lineage>
        <taxon>Bacteria</taxon>
        <taxon>Bacillati</taxon>
        <taxon>Bacillota</taxon>
        <taxon>Negativicutes</taxon>
        <taxon>Selenomonadales</taxon>
        <taxon>Sporomusaceae</taxon>
        <taxon>Dendrosporobacter</taxon>
    </lineage>
</organism>
<dbReference type="SUPFAM" id="SSF53901">
    <property type="entry name" value="Thiolase-like"/>
    <property type="match status" value="2"/>
</dbReference>
<dbReference type="InterPro" id="IPR020841">
    <property type="entry name" value="PKS_Beta-ketoAc_synthase_dom"/>
</dbReference>
<dbReference type="CDD" id="cd00834">
    <property type="entry name" value="KAS_I_II"/>
    <property type="match status" value="1"/>
</dbReference>
<dbReference type="SMART" id="SM00825">
    <property type="entry name" value="PKS_KS"/>
    <property type="match status" value="1"/>
</dbReference>
<evidence type="ECO:0000313" key="5">
    <source>
        <dbReference type="EMBL" id="SDL65095.1"/>
    </source>
</evidence>
<dbReference type="InterPro" id="IPR016039">
    <property type="entry name" value="Thiolase-like"/>
</dbReference>
<evidence type="ECO:0000256" key="3">
    <source>
        <dbReference type="RuleBase" id="RU003694"/>
    </source>
</evidence>
<comment type="similarity">
    <text evidence="1 3">Belongs to the thiolase-like superfamily. Beta-ketoacyl-ACP synthases family.</text>
</comment>
<protein>
    <submittedName>
        <fullName evidence="5">3-oxoacyl-[acyl-carrier-protein] synthase II</fullName>
    </submittedName>
</protein>
<dbReference type="PANTHER" id="PTHR11712">
    <property type="entry name" value="POLYKETIDE SYNTHASE-RELATED"/>
    <property type="match status" value="1"/>
</dbReference>
<dbReference type="InterPro" id="IPR014030">
    <property type="entry name" value="Ketoacyl_synth_N"/>
</dbReference>
<gene>
    <name evidence="5" type="ORF">SAMN04488502_101459</name>
</gene>
<dbReference type="GO" id="GO:0004315">
    <property type="term" value="F:3-oxoacyl-[acyl-carrier-protein] synthase activity"/>
    <property type="evidence" value="ECO:0007669"/>
    <property type="project" value="TreeGrafter"/>
</dbReference>
<keyword evidence="6" id="KW-1185">Reference proteome</keyword>
<dbReference type="Pfam" id="PF02801">
    <property type="entry name" value="Ketoacyl-synt_C"/>
    <property type="match status" value="1"/>
</dbReference>
<dbReference type="OrthoDB" id="9808669at2"/>
<evidence type="ECO:0000256" key="2">
    <source>
        <dbReference type="ARBA" id="ARBA00022679"/>
    </source>
</evidence>
<dbReference type="Pfam" id="PF00109">
    <property type="entry name" value="ketoacyl-synt"/>
    <property type="match status" value="1"/>
</dbReference>
<keyword evidence="2 3" id="KW-0808">Transferase</keyword>
<sequence>MGTRAEIPVVTGMGCVSSVGENVSDFWRALLRGESGIKEIEEFPREALRNSLAGVVRVSPDLRLQADRDRIKARIQLFAVAALNEALEDARLDLRAMRSRQGKVALVIGTSLGMSLVLPSLVPDETLAAFDGANETNSSLAYLTRFFEDHYSMPGAVSMVSTACASATHAIALACDMIRHDGYDTVIAGGADSLDRMKYLGHSALSTLTTRLSKPFSRTRDGTLFGEGAGFLVLERPGRAGAPKPHAICLGAGYSNDNYHVTAPDPEGTGASMAMSAAMADANLRPEDIGHVNLHGSGTVLNDKAEYLALRDVFGDVVATLPCTSIKAAVGHAMGASGALEAIATIMTLREQIVPPTLNVSRSEVAFEMDLVVDKPRPLDGVNYAISNSFGFGGTNGVLVMGR</sequence>
<dbReference type="Gene3D" id="3.40.47.10">
    <property type="match status" value="2"/>
</dbReference>
<dbReference type="InterPro" id="IPR014031">
    <property type="entry name" value="Ketoacyl_synth_C"/>
</dbReference>
<dbReference type="EMBL" id="FNHB01000001">
    <property type="protein sequence ID" value="SDL65095.1"/>
    <property type="molecule type" value="Genomic_DNA"/>
</dbReference>
<dbReference type="InterPro" id="IPR000794">
    <property type="entry name" value="Beta-ketoacyl_synthase"/>
</dbReference>
<evidence type="ECO:0000259" key="4">
    <source>
        <dbReference type="PROSITE" id="PS52004"/>
    </source>
</evidence>
<dbReference type="RefSeq" id="WP_092067871.1">
    <property type="nucleotide sequence ID" value="NZ_FNHB01000001.1"/>
</dbReference>
<dbReference type="PANTHER" id="PTHR11712:SF336">
    <property type="entry name" value="3-OXOACYL-[ACYL-CARRIER-PROTEIN] SYNTHASE, MITOCHONDRIAL"/>
    <property type="match status" value="1"/>
</dbReference>
<dbReference type="Proteomes" id="UP000214880">
    <property type="component" value="Unassembled WGS sequence"/>
</dbReference>
<accession>A0A1G9LUK0</accession>
<evidence type="ECO:0000313" key="6">
    <source>
        <dbReference type="Proteomes" id="UP000214880"/>
    </source>
</evidence>
<dbReference type="GO" id="GO:0006633">
    <property type="term" value="P:fatty acid biosynthetic process"/>
    <property type="evidence" value="ECO:0007669"/>
    <property type="project" value="TreeGrafter"/>
</dbReference>
<dbReference type="GO" id="GO:0005829">
    <property type="term" value="C:cytosol"/>
    <property type="evidence" value="ECO:0007669"/>
    <property type="project" value="TreeGrafter"/>
</dbReference>
<feature type="domain" description="Ketosynthase family 3 (KS3)" evidence="4">
    <location>
        <begin position="5"/>
        <end position="403"/>
    </location>
</feature>
<dbReference type="AlphaFoldDB" id="A0A1G9LUK0"/>
<dbReference type="STRING" id="146817.SAMN04488502_101459"/>
<dbReference type="PROSITE" id="PS52004">
    <property type="entry name" value="KS3_2"/>
    <property type="match status" value="1"/>
</dbReference>
<reference evidence="5 6" key="1">
    <citation type="submission" date="2016-10" db="EMBL/GenBank/DDBJ databases">
        <authorList>
            <person name="de Groot N.N."/>
        </authorList>
    </citation>
    <scope>NUCLEOTIDE SEQUENCE [LARGE SCALE GENOMIC DNA]</scope>
    <source>
        <strain evidence="5 6">DSM 1736</strain>
    </source>
</reference>
<evidence type="ECO:0000256" key="1">
    <source>
        <dbReference type="ARBA" id="ARBA00008467"/>
    </source>
</evidence>